<sequence length="730" mass="77582">LTVRYQPSLVDPDHLNALADEVGALFAQRVTTCERRVSLDACEECALRLGRVADSLDEFQITAERGRVGLSRRHVPDDTIELVRPLGKPWGARFTPDEQEHLAKGRMMALLTGACLVLLALGMTLERGGLPPPVARVAYALSALCGSWFALRSTLRSLLERRLDVNVLMILAALGAGSIGYVFEAAVLMFLFSLSNTLEVYTMGRTRRAIHALLKLRPARALVLRGEREIEVDAESLRIGERVVVKPGATVPVDGVVAAGASLVDQSTLTGESVPVEKQVGDRVFAGTLNQAGALEVRVTREAGNTTLARIVALVQEAQEQKSRTEEIADWVGRYYTIVVVIGAVAMIVVPWAMGRPFAPSFYRAMTLLVVASPCALVIATPATVLSAIANAARNGILFKGGRFLEALGRVRAVAFDKTGTLTRGRFAITDVEAFEGATPDAIVRWAASAEKRSQHPLAQAVVREAERRGLVVRPAEQLTNHLGKGVVARLDGVSIEIGTLELFRHLGREIPARGTERVAALSAEAKTAMLVHCESSWGVLAAADEIRPAAPATVDALRRQGVRAVVLLSGDSAPTVAAVARRAGVDEHHGELLPEDKVRVVGELERRLGAVAMIGDGVNDAPALARAAVGIAMGGVGSDAAMESADVVLMGDDLRALPYALGLARRARRIVIQNVAIASGVMLTLVTLVFVGHLTPLGALKLPVAVSGHEGSTVVVILNGLRLLAGKRG</sequence>
<dbReference type="InterPro" id="IPR036412">
    <property type="entry name" value="HAD-like_sf"/>
</dbReference>
<dbReference type="Gene3D" id="2.70.150.10">
    <property type="entry name" value="Calcium-transporting ATPase, cytoplasmic transduction domain A"/>
    <property type="match status" value="1"/>
</dbReference>
<evidence type="ECO:0000256" key="1">
    <source>
        <dbReference type="ARBA" id="ARBA00004370"/>
    </source>
</evidence>
<keyword evidence="7 8" id="KW-0472">Membrane</keyword>
<dbReference type="NCBIfam" id="TIGR01512">
    <property type="entry name" value="ATPase-IB2_Cd"/>
    <property type="match status" value="1"/>
</dbReference>
<dbReference type="FunFam" id="2.70.150.10:FF:000002">
    <property type="entry name" value="Copper-transporting ATPase 1, putative"/>
    <property type="match status" value="1"/>
</dbReference>
<feature type="transmembrane region" description="Helical" evidence="8">
    <location>
        <begin position="676"/>
        <end position="695"/>
    </location>
</feature>
<dbReference type="InterPro" id="IPR023298">
    <property type="entry name" value="ATPase_P-typ_TM_dom_sf"/>
</dbReference>
<evidence type="ECO:0000256" key="4">
    <source>
        <dbReference type="ARBA" id="ARBA00022723"/>
    </source>
</evidence>
<keyword evidence="4 8" id="KW-0479">Metal-binding</keyword>
<evidence type="ECO:0000256" key="3">
    <source>
        <dbReference type="ARBA" id="ARBA00022692"/>
    </source>
</evidence>
<dbReference type="InterPro" id="IPR023214">
    <property type="entry name" value="HAD_sf"/>
</dbReference>
<feature type="transmembrane region" description="Helical" evidence="8">
    <location>
        <begin position="167"/>
        <end position="194"/>
    </location>
</feature>
<keyword evidence="5" id="KW-1278">Translocase</keyword>
<evidence type="ECO:0000313" key="11">
    <source>
        <dbReference type="Proteomes" id="UP000319836"/>
    </source>
</evidence>
<dbReference type="InterPro" id="IPR008250">
    <property type="entry name" value="ATPase_P-typ_transduc_dom_A_sf"/>
</dbReference>
<dbReference type="GO" id="GO:0005886">
    <property type="term" value="C:plasma membrane"/>
    <property type="evidence" value="ECO:0007669"/>
    <property type="project" value="UniProtKB-SubCell"/>
</dbReference>
<dbReference type="PRINTS" id="PR00941">
    <property type="entry name" value="CDATPASE"/>
</dbReference>
<dbReference type="SFLD" id="SFLDF00027">
    <property type="entry name" value="p-type_atpase"/>
    <property type="match status" value="1"/>
</dbReference>
<dbReference type="NCBIfam" id="TIGR01494">
    <property type="entry name" value="ATPase_P-type"/>
    <property type="match status" value="1"/>
</dbReference>
<feature type="transmembrane region" description="Helical" evidence="8">
    <location>
        <begin position="107"/>
        <end position="125"/>
    </location>
</feature>
<dbReference type="InterPro" id="IPR023299">
    <property type="entry name" value="ATPase_P-typ_cyto_dom_N"/>
</dbReference>
<dbReference type="SFLD" id="SFLDS00003">
    <property type="entry name" value="Haloacid_Dehalogenase"/>
    <property type="match status" value="1"/>
</dbReference>
<accession>A0A538TVA9</accession>
<evidence type="ECO:0000313" key="10">
    <source>
        <dbReference type="EMBL" id="TMQ67555.1"/>
    </source>
</evidence>
<dbReference type="Pfam" id="PF00122">
    <property type="entry name" value="E1-E2_ATPase"/>
    <property type="match status" value="1"/>
</dbReference>
<keyword evidence="8" id="KW-0547">Nucleotide-binding</keyword>
<keyword evidence="8" id="KW-0067">ATP-binding</keyword>
<organism evidence="10 11">
    <name type="scientific">Eiseniibacteriota bacterium</name>
    <dbReference type="NCBI Taxonomy" id="2212470"/>
    <lineage>
        <taxon>Bacteria</taxon>
        <taxon>Candidatus Eiseniibacteriota</taxon>
    </lineage>
</organism>
<dbReference type="PANTHER" id="PTHR48085">
    <property type="entry name" value="CADMIUM/ZINC-TRANSPORTING ATPASE HMA2-RELATED"/>
    <property type="match status" value="1"/>
</dbReference>
<dbReference type="PRINTS" id="PR00119">
    <property type="entry name" value="CATATPASE"/>
</dbReference>
<dbReference type="AlphaFoldDB" id="A0A538TVA9"/>
<protein>
    <submittedName>
        <fullName evidence="10">Cadmium-translocating P-type ATPase</fullName>
        <ecNumber evidence="10">3.6.3.3</ecNumber>
    </submittedName>
</protein>
<dbReference type="Proteomes" id="UP000319836">
    <property type="component" value="Unassembled WGS sequence"/>
</dbReference>
<evidence type="ECO:0000259" key="9">
    <source>
        <dbReference type="Pfam" id="PF00122"/>
    </source>
</evidence>
<name>A0A538TVA9_UNCEI</name>
<proteinExistence type="inferred from homology"/>
<dbReference type="Pfam" id="PF00702">
    <property type="entry name" value="Hydrolase"/>
    <property type="match status" value="1"/>
</dbReference>
<dbReference type="Gene3D" id="3.40.50.1000">
    <property type="entry name" value="HAD superfamily/HAD-like"/>
    <property type="match status" value="1"/>
</dbReference>
<feature type="transmembrane region" description="Helical" evidence="8">
    <location>
        <begin position="366"/>
        <end position="390"/>
    </location>
</feature>
<comment type="subcellular location">
    <subcellularLocation>
        <location evidence="8">Cell membrane</location>
    </subcellularLocation>
    <subcellularLocation>
        <location evidence="1">Membrane</location>
    </subcellularLocation>
</comment>
<keyword evidence="8" id="KW-1003">Cell membrane</keyword>
<dbReference type="GO" id="GO:0046872">
    <property type="term" value="F:metal ion binding"/>
    <property type="evidence" value="ECO:0007669"/>
    <property type="project" value="UniProtKB-KW"/>
</dbReference>
<reference evidence="10 11" key="1">
    <citation type="journal article" date="2019" name="Nat. Microbiol.">
        <title>Mediterranean grassland soil C-N compound turnover is dependent on rainfall and depth, and is mediated by genomically divergent microorganisms.</title>
        <authorList>
            <person name="Diamond S."/>
            <person name="Andeer P.F."/>
            <person name="Li Z."/>
            <person name="Crits-Christoph A."/>
            <person name="Burstein D."/>
            <person name="Anantharaman K."/>
            <person name="Lane K.R."/>
            <person name="Thomas B.C."/>
            <person name="Pan C."/>
            <person name="Northen T.R."/>
            <person name="Banfield J.F."/>
        </authorList>
    </citation>
    <scope>NUCLEOTIDE SEQUENCE [LARGE SCALE GENOMIC DNA]</scope>
    <source>
        <strain evidence="10">WS_10</strain>
    </source>
</reference>
<dbReference type="InterPro" id="IPR051014">
    <property type="entry name" value="Cation_Transport_ATPase_IB"/>
</dbReference>
<dbReference type="InterPro" id="IPR001757">
    <property type="entry name" value="P_typ_ATPase"/>
</dbReference>
<feature type="transmembrane region" description="Helical" evidence="8">
    <location>
        <begin position="332"/>
        <end position="354"/>
    </location>
</feature>
<evidence type="ECO:0000256" key="2">
    <source>
        <dbReference type="ARBA" id="ARBA00006024"/>
    </source>
</evidence>
<dbReference type="GO" id="GO:0016887">
    <property type="term" value="F:ATP hydrolysis activity"/>
    <property type="evidence" value="ECO:0007669"/>
    <property type="project" value="InterPro"/>
</dbReference>
<dbReference type="PROSITE" id="PS00154">
    <property type="entry name" value="ATPASE_E1_E2"/>
    <property type="match status" value="1"/>
</dbReference>
<dbReference type="InterPro" id="IPR027256">
    <property type="entry name" value="P-typ_ATPase_IB"/>
</dbReference>
<dbReference type="EMBL" id="VBPA01000442">
    <property type="protein sequence ID" value="TMQ67555.1"/>
    <property type="molecule type" value="Genomic_DNA"/>
</dbReference>
<keyword evidence="6 8" id="KW-1133">Transmembrane helix</keyword>
<feature type="transmembrane region" description="Helical" evidence="8">
    <location>
        <begin position="137"/>
        <end position="155"/>
    </location>
</feature>
<dbReference type="SUPFAM" id="SSF81653">
    <property type="entry name" value="Calcium ATPase, transduction domain A"/>
    <property type="match status" value="1"/>
</dbReference>
<dbReference type="GO" id="GO:0005524">
    <property type="term" value="F:ATP binding"/>
    <property type="evidence" value="ECO:0007669"/>
    <property type="project" value="UniProtKB-UniRule"/>
</dbReference>
<dbReference type="SUPFAM" id="SSF81665">
    <property type="entry name" value="Calcium ATPase, transmembrane domain M"/>
    <property type="match status" value="1"/>
</dbReference>
<dbReference type="EC" id="3.6.3.3" evidence="10"/>
<evidence type="ECO:0000256" key="5">
    <source>
        <dbReference type="ARBA" id="ARBA00022967"/>
    </source>
</evidence>
<dbReference type="PANTHER" id="PTHR48085:SF5">
    <property type="entry name" value="CADMIUM_ZINC-TRANSPORTING ATPASE HMA4-RELATED"/>
    <property type="match status" value="1"/>
</dbReference>
<dbReference type="InterPro" id="IPR059000">
    <property type="entry name" value="ATPase_P-type_domA"/>
</dbReference>
<dbReference type="NCBIfam" id="TIGR01525">
    <property type="entry name" value="ATPase-IB_hvy"/>
    <property type="match status" value="1"/>
</dbReference>
<dbReference type="InterPro" id="IPR044492">
    <property type="entry name" value="P_typ_ATPase_HD_dom"/>
</dbReference>
<dbReference type="SFLD" id="SFLDG00002">
    <property type="entry name" value="C1.7:_P-type_atpase_like"/>
    <property type="match status" value="1"/>
</dbReference>
<keyword evidence="10" id="KW-0378">Hydrolase</keyword>
<evidence type="ECO:0000256" key="7">
    <source>
        <dbReference type="ARBA" id="ARBA00023136"/>
    </source>
</evidence>
<comment type="similarity">
    <text evidence="2 8">Belongs to the cation transport ATPase (P-type) (TC 3.A.3) family. Type IB subfamily.</text>
</comment>
<evidence type="ECO:0000256" key="6">
    <source>
        <dbReference type="ARBA" id="ARBA00022989"/>
    </source>
</evidence>
<dbReference type="SUPFAM" id="SSF56784">
    <property type="entry name" value="HAD-like"/>
    <property type="match status" value="1"/>
</dbReference>
<dbReference type="Gene3D" id="3.40.1110.10">
    <property type="entry name" value="Calcium-transporting ATPase, cytoplasmic domain N"/>
    <property type="match status" value="1"/>
</dbReference>
<evidence type="ECO:0000256" key="8">
    <source>
        <dbReference type="RuleBase" id="RU362081"/>
    </source>
</evidence>
<keyword evidence="3 8" id="KW-0812">Transmembrane</keyword>
<dbReference type="InterPro" id="IPR018303">
    <property type="entry name" value="ATPase_P-typ_P_site"/>
</dbReference>
<feature type="domain" description="P-type ATPase A" evidence="9">
    <location>
        <begin position="216"/>
        <end position="316"/>
    </location>
</feature>
<dbReference type="GO" id="GO:0019829">
    <property type="term" value="F:ATPase-coupled monoatomic cation transmembrane transporter activity"/>
    <property type="evidence" value="ECO:0007669"/>
    <property type="project" value="InterPro"/>
</dbReference>
<comment type="caution">
    <text evidence="10">The sequence shown here is derived from an EMBL/GenBank/DDBJ whole genome shotgun (WGS) entry which is preliminary data.</text>
</comment>
<feature type="non-terminal residue" evidence="10">
    <location>
        <position position="1"/>
    </location>
</feature>
<gene>
    <name evidence="10" type="primary">cadA</name>
    <name evidence="10" type="ORF">E6K80_15150</name>
</gene>